<reference evidence="1" key="1">
    <citation type="submission" date="2015-12" db="EMBL/GenBank/DDBJ databases">
        <title>Gene expression during late stages of embryo sac development: a critical building block for successful pollen-pistil interactions.</title>
        <authorList>
            <person name="Liu Y."/>
            <person name="Joly V."/>
            <person name="Sabar M."/>
            <person name="Matton D.P."/>
        </authorList>
    </citation>
    <scope>NUCLEOTIDE SEQUENCE</scope>
</reference>
<protein>
    <submittedName>
        <fullName evidence="1">Putative ovule protein</fullName>
    </submittedName>
</protein>
<accession>A0A0V0GFU4</accession>
<organism evidence="1">
    <name type="scientific">Solanum chacoense</name>
    <name type="common">Chaco potato</name>
    <dbReference type="NCBI Taxonomy" id="4108"/>
    <lineage>
        <taxon>Eukaryota</taxon>
        <taxon>Viridiplantae</taxon>
        <taxon>Streptophyta</taxon>
        <taxon>Embryophyta</taxon>
        <taxon>Tracheophyta</taxon>
        <taxon>Spermatophyta</taxon>
        <taxon>Magnoliopsida</taxon>
        <taxon>eudicotyledons</taxon>
        <taxon>Gunneridae</taxon>
        <taxon>Pentapetalae</taxon>
        <taxon>asterids</taxon>
        <taxon>lamiids</taxon>
        <taxon>Solanales</taxon>
        <taxon>Solanaceae</taxon>
        <taxon>Solanoideae</taxon>
        <taxon>Solaneae</taxon>
        <taxon>Solanum</taxon>
    </lineage>
</organism>
<name>A0A0V0GFU4_SOLCH</name>
<evidence type="ECO:0000313" key="1">
    <source>
        <dbReference type="EMBL" id="JAP06959.1"/>
    </source>
</evidence>
<dbReference type="AlphaFoldDB" id="A0A0V0GFU4"/>
<dbReference type="EMBL" id="GEDG01039815">
    <property type="protein sequence ID" value="JAP06959.1"/>
    <property type="molecule type" value="Transcribed_RNA"/>
</dbReference>
<sequence length="62" mass="6942">MKSRSKNAREAQSTKTGGHVFTYHLINVFSCTRLVLATLTCFMPDIAEPTLMCLSPRVQQVL</sequence>
<proteinExistence type="predicted"/>